<comment type="caution">
    <text evidence="1">The sequence shown here is derived from an EMBL/GenBank/DDBJ whole genome shotgun (WGS) entry which is preliminary data.</text>
</comment>
<dbReference type="EMBL" id="LAZR01039139">
    <property type="protein sequence ID" value="KKL17742.1"/>
    <property type="molecule type" value="Genomic_DNA"/>
</dbReference>
<name>A0A0F9BUZ2_9ZZZZ</name>
<accession>A0A0F9BUZ2</accession>
<protein>
    <submittedName>
        <fullName evidence="1">Uncharacterized protein</fullName>
    </submittedName>
</protein>
<organism evidence="1">
    <name type="scientific">marine sediment metagenome</name>
    <dbReference type="NCBI Taxonomy" id="412755"/>
    <lineage>
        <taxon>unclassified sequences</taxon>
        <taxon>metagenomes</taxon>
        <taxon>ecological metagenomes</taxon>
    </lineage>
</organism>
<gene>
    <name evidence="1" type="ORF">LCGC14_2482560</name>
</gene>
<feature type="non-terminal residue" evidence="1">
    <location>
        <position position="1"/>
    </location>
</feature>
<proteinExistence type="predicted"/>
<reference evidence="1" key="1">
    <citation type="journal article" date="2015" name="Nature">
        <title>Complex archaea that bridge the gap between prokaryotes and eukaryotes.</title>
        <authorList>
            <person name="Spang A."/>
            <person name="Saw J.H."/>
            <person name="Jorgensen S.L."/>
            <person name="Zaremba-Niedzwiedzka K."/>
            <person name="Martijn J."/>
            <person name="Lind A.E."/>
            <person name="van Eijk R."/>
            <person name="Schleper C."/>
            <person name="Guy L."/>
            <person name="Ettema T.J."/>
        </authorList>
    </citation>
    <scope>NUCLEOTIDE SEQUENCE</scope>
</reference>
<dbReference type="AlphaFoldDB" id="A0A0F9BUZ2"/>
<sequence>HGVVSRANDWVEYSCILKVRDGGKMPVSLDMQFNPPHPFSVNMPLEHSIRAGSISDLYWKVIKFLAKYGVEFRG</sequence>
<evidence type="ECO:0000313" key="1">
    <source>
        <dbReference type="EMBL" id="KKL17742.1"/>
    </source>
</evidence>